<protein>
    <submittedName>
        <fullName evidence="2">DUF5130 family protein</fullName>
    </submittedName>
</protein>
<feature type="region of interest" description="Disordered" evidence="1">
    <location>
        <begin position="1"/>
        <end position="59"/>
    </location>
</feature>
<dbReference type="Proteomes" id="UP001296706">
    <property type="component" value="Unassembled WGS sequence"/>
</dbReference>
<proteinExistence type="predicted"/>
<accession>A0ABX1RB30</accession>
<comment type="caution">
    <text evidence="2">The sequence shown here is derived from an EMBL/GenBank/DDBJ whole genome shotgun (WGS) entry which is preliminary data.</text>
</comment>
<gene>
    <name evidence="2" type="ORF">HF577_06995</name>
</gene>
<name>A0ABX1RB30_9PSEU</name>
<reference evidence="2 3" key="1">
    <citation type="submission" date="2020-04" db="EMBL/GenBank/DDBJ databases">
        <authorList>
            <person name="Klaysubun C."/>
            <person name="Duangmal K."/>
            <person name="Lipun K."/>
        </authorList>
    </citation>
    <scope>NUCLEOTIDE SEQUENCE [LARGE SCALE GENOMIC DNA]</scope>
    <source>
        <strain evidence="2 3">JCM 11839</strain>
    </source>
</reference>
<evidence type="ECO:0000313" key="2">
    <source>
        <dbReference type="EMBL" id="NMH76844.1"/>
    </source>
</evidence>
<evidence type="ECO:0000313" key="3">
    <source>
        <dbReference type="Proteomes" id="UP001296706"/>
    </source>
</evidence>
<dbReference type="Pfam" id="PF17174">
    <property type="entry name" value="DUF5130"/>
    <property type="match status" value="1"/>
</dbReference>
<dbReference type="InterPro" id="IPR033437">
    <property type="entry name" value="DUF5130"/>
</dbReference>
<organism evidence="2 3">
    <name type="scientific">Pseudonocardia xinjiangensis</name>
    <dbReference type="NCBI Taxonomy" id="75289"/>
    <lineage>
        <taxon>Bacteria</taxon>
        <taxon>Bacillati</taxon>
        <taxon>Actinomycetota</taxon>
        <taxon>Actinomycetes</taxon>
        <taxon>Pseudonocardiales</taxon>
        <taxon>Pseudonocardiaceae</taxon>
        <taxon>Pseudonocardia</taxon>
    </lineage>
</organism>
<dbReference type="Gene3D" id="3.10.310.50">
    <property type="match status" value="1"/>
</dbReference>
<dbReference type="RefSeq" id="WP_169394921.1">
    <property type="nucleotide sequence ID" value="NZ_BAAAJH010000003.1"/>
</dbReference>
<dbReference type="EMBL" id="JAAXKY010000014">
    <property type="protein sequence ID" value="NMH76844.1"/>
    <property type="molecule type" value="Genomic_DNA"/>
</dbReference>
<evidence type="ECO:0000256" key="1">
    <source>
        <dbReference type="SAM" id="MobiDB-lite"/>
    </source>
</evidence>
<keyword evidence="3" id="KW-1185">Reference proteome</keyword>
<sequence>MAAGENTHPGGTTDHGGTGTAVAVPDSEDLPLGAVVTASGRVSAAEVHQEPSRSDQPFTPVQLSRLDEALTLASRETGLRFSVYLGDLGANPTARVAELHDQLEGSNDAVLVAVSPGQRVVEVLSGAGARMRLPDRGAKLAVMSMLASFRESDLLGGLLSGLRMLADQAGGRPRAH</sequence>